<evidence type="ECO:0000313" key="3">
    <source>
        <dbReference type="Proteomes" id="UP001286313"/>
    </source>
</evidence>
<name>A0AAE1BTD2_PETCI</name>
<feature type="compositionally biased region" description="Basic and acidic residues" evidence="1">
    <location>
        <begin position="10"/>
        <end position="33"/>
    </location>
</feature>
<organism evidence="2 3">
    <name type="scientific">Petrolisthes cinctipes</name>
    <name type="common">Flat porcelain crab</name>
    <dbReference type="NCBI Taxonomy" id="88211"/>
    <lineage>
        <taxon>Eukaryota</taxon>
        <taxon>Metazoa</taxon>
        <taxon>Ecdysozoa</taxon>
        <taxon>Arthropoda</taxon>
        <taxon>Crustacea</taxon>
        <taxon>Multicrustacea</taxon>
        <taxon>Malacostraca</taxon>
        <taxon>Eumalacostraca</taxon>
        <taxon>Eucarida</taxon>
        <taxon>Decapoda</taxon>
        <taxon>Pleocyemata</taxon>
        <taxon>Anomura</taxon>
        <taxon>Galatheoidea</taxon>
        <taxon>Porcellanidae</taxon>
        <taxon>Petrolisthes</taxon>
    </lineage>
</organism>
<evidence type="ECO:0000256" key="1">
    <source>
        <dbReference type="SAM" id="MobiDB-lite"/>
    </source>
</evidence>
<accession>A0AAE1BTD2</accession>
<keyword evidence="3" id="KW-1185">Reference proteome</keyword>
<protein>
    <submittedName>
        <fullName evidence="2">Uncharacterized protein</fullName>
    </submittedName>
</protein>
<proteinExistence type="predicted"/>
<reference evidence="2" key="1">
    <citation type="submission" date="2023-10" db="EMBL/GenBank/DDBJ databases">
        <title>Genome assemblies of two species of porcelain crab, Petrolisthes cinctipes and Petrolisthes manimaculis (Anomura: Porcellanidae).</title>
        <authorList>
            <person name="Angst P."/>
        </authorList>
    </citation>
    <scope>NUCLEOTIDE SEQUENCE</scope>
    <source>
        <strain evidence="2">PB745_01</strain>
        <tissue evidence="2">Gill</tissue>
    </source>
</reference>
<comment type="caution">
    <text evidence="2">The sequence shown here is derived from an EMBL/GenBank/DDBJ whole genome shotgun (WGS) entry which is preliminary data.</text>
</comment>
<gene>
    <name evidence="2" type="ORF">Pcinc_037128</name>
</gene>
<feature type="region of interest" description="Disordered" evidence="1">
    <location>
        <begin position="1"/>
        <end position="33"/>
    </location>
</feature>
<feature type="non-terminal residue" evidence="2">
    <location>
        <position position="33"/>
    </location>
</feature>
<sequence>MGTGMKGWVGRKDGDRDERMGGTEGWGREGKDG</sequence>
<dbReference type="AlphaFoldDB" id="A0AAE1BTD2"/>
<evidence type="ECO:0000313" key="2">
    <source>
        <dbReference type="EMBL" id="KAK3856553.1"/>
    </source>
</evidence>
<dbReference type="Proteomes" id="UP001286313">
    <property type="component" value="Unassembled WGS sequence"/>
</dbReference>
<dbReference type="EMBL" id="JAWQEG010005849">
    <property type="protein sequence ID" value="KAK3856553.1"/>
    <property type="molecule type" value="Genomic_DNA"/>
</dbReference>